<evidence type="ECO:0000313" key="1">
    <source>
        <dbReference type="EMBL" id="KAI5659570.1"/>
    </source>
</evidence>
<protein>
    <submittedName>
        <fullName evidence="1">Uncharacterized protein</fullName>
    </submittedName>
</protein>
<proteinExistence type="predicted"/>
<sequence length="187" mass="21560">MSRLTCRRGVNESRPFGYSQTHTLIVKHGPKPRPRSSGYKTYGPRPDPLVPRQSEVIKKTDDQQRGIEHRNRERKAAAESKNQEENQESRRLQKTESGETVQRRTKRDCTGIEATTAIKREGGRFIRRSPTDGPGGEPEPLRHPFDPVKETKEKPIPNGVEAQCIMGCKGRRNWVEKWIKYWEKMGL</sequence>
<keyword evidence="2" id="KW-1185">Reference proteome</keyword>
<dbReference type="EMBL" id="CM044706">
    <property type="protein sequence ID" value="KAI5659570.1"/>
    <property type="molecule type" value="Genomic_DNA"/>
</dbReference>
<comment type="caution">
    <text evidence="1">The sequence shown here is derived from an EMBL/GenBank/DDBJ whole genome shotgun (WGS) entry which is preliminary data.</text>
</comment>
<reference evidence="2" key="1">
    <citation type="journal article" date="2023" name="Nat. Plants">
        <title>Single-cell RNA sequencing provides a high-resolution roadmap for understanding the multicellular compartmentation of specialized metabolism.</title>
        <authorList>
            <person name="Sun S."/>
            <person name="Shen X."/>
            <person name="Li Y."/>
            <person name="Li Y."/>
            <person name="Wang S."/>
            <person name="Li R."/>
            <person name="Zhang H."/>
            <person name="Shen G."/>
            <person name="Guo B."/>
            <person name="Wei J."/>
            <person name="Xu J."/>
            <person name="St-Pierre B."/>
            <person name="Chen S."/>
            <person name="Sun C."/>
        </authorList>
    </citation>
    <scope>NUCLEOTIDE SEQUENCE [LARGE SCALE GENOMIC DNA]</scope>
</reference>
<gene>
    <name evidence="1" type="ORF">M9H77_28363</name>
</gene>
<name>A0ACC0AH19_CATRO</name>
<organism evidence="1 2">
    <name type="scientific">Catharanthus roseus</name>
    <name type="common">Madagascar periwinkle</name>
    <name type="synonym">Vinca rosea</name>
    <dbReference type="NCBI Taxonomy" id="4058"/>
    <lineage>
        <taxon>Eukaryota</taxon>
        <taxon>Viridiplantae</taxon>
        <taxon>Streptophyta</taxon>
        <taxon>Embryophyta</taxon>
        <taxon>Tracheophyta</taxon>
        <taxon>Spermatophyta</taxon>
        <taxon>Magnoliopsida</taxon>
        <taxon>eudicotyledons</taxon>
        <taxon>Gunneridae</taxon>
        <taxon>Pentapetalae</taxon>
        <taxon>asterids</taxon>
        <taxon>lamiids</taxon>
        <taxon>Gentianales</taxon>
        <taxon>Apocynaceae</taxon>
        <taxon>Rauvolfioideae</taxon>
        <taxon>Vinceae</taxon>
        <taxon>Catharanthinae</taxon>
        <taxon>Catharanthus</taxon>
    </lineage>
</organism>
<dbReference type="Proteomes" id="UP001060085">
    <property type="component" value="Linkage Group LG06"/>
</dbReference>
<accession>A0ACC0AH19</accession>
<evidence type="ECO:0000313" key="2">
    <source>
        <dbReference type="Proteomes" id="UP001060085"/>
    </source>
</evidence>